<evidence type="ECO:0000256" key="7">
    <source>
        <dbReference type="ARBA" id="ARBA00023159"/>
    </source>
</evidence>
<evidence type="ECO:0000256" key="8">
    <source>
        <dbReference type="ARBA" id="ARBA00023163"/>
    </source>
</evidence>
<dbReference type="Gene3D" id="3.40.50.2300">
    <property type="match status" value="1"/>
</dbReference>
<keyword evidence="6" id="KW-0238">DNA-binding</keyword>
<dbReference type="EMBL" id="JABXYM010000001">
    <property type="protein sequence ID" value="MCR6097936.1"/>
    <property type="molecule type" value="Genomic_DNA"/>
</dbReference>
<keyword evidence="12" id="KW-1185">Reference proteome</keyword>
<evidence type="ECO:0000256" key="9">
    <source>
        <dbReference type="PROSITE-ProRule" id="PRU00169"/>
    </source>
</evidence>
<evidence type="ECO:0000259" key="10">
    <source>
        <dbReference type="PROSITE" id="PS50110"/>
    </source>
</evidence>
<dbReference type="InterPro" id="IPR036390">
    <property type="entry name" value="WH_DNA-bd_sf"/>
</dbReference>
<comment type="caution">
    <text evidence="11">The sequence shown here is derived from an EMBL/GenBank/DDBJ whole genome shotgun (WGS) entry which is preliminary data.</text>
</comment>
<dbReference type="Pfam" id="PF00072">
    <property type="entry name" value="Response_reg"/>
    <property type="match status" value="1"/>
</dbReference>
<name>A0A9Q4FZZ0_SALAG</name>
<keyword evidence="3 9" id="KW-0597">Phosphoprotein</keyword>
<dbReference type="InterPro" id="IPR051271">
    <property type="entry name" value="2C-system_Tx_regulators"/>
</dbReference>
<dbReference type="InterPro" id="IPR036388">
    <property type="entry name" value="WH-like_DNA-bd_sf"/>
</dbReference>
<feature type="modified residue" description="4-aspartylphosphate" evidence="9">
    <location>
        <position position="54"/>
    </location>
</feature>
<keyword evidence="5" id="KW-0805">Transcription regulation</keyword>
<dbReference type="SMART" id="SM00448">
    <property type="entry name" value="REC"/>
    <property type="match status" value="1"/>
</dbReference>
<dbReference type="InterPro" id="IPR024187">
    <property type="entry name" value="Sig_transdc_resp-reg_cit/mal"/>
</dbReference>
<dbReference type="PANTHER" id="PTHR45526:SF1">
    <property type="entry name" value="TRANSCRIPTIONAL REGULATORY PROTEIN DCUR-RELATED"/>
    <property type="match status" value="1"/>
</dbReference>
<evidence type="ECO:0000256" key="6">
    <source>
        <dbReference type="ARBA" id="ARBA00023125"/>
    </source>
</evidence>
<organism evidence="11 12">
    <name type="scientific">Salipaludibacillus agaradhaerens</name>
    <name type="common">Bacillus agaradhaerens</name>
    <dbReference type="NCBI Taxonomy" id="76935"/>
    <lineage>
        <taxon>Bacteria</taxon>
        <taxon>Bacillati</taxon>
        <taxon>Bacillota</taxon>
        <taxon>Bacilli</taxon>
        <taxon>Bacillales</taxon>
        <taxon>Bacillaceae</taxon>
    </lineage>
</organism>
<evidence type="ECO:0000256" key="1">
    <source>
        <dbReference type="ARBA" id="ARBA00004496"/>
    </source>
</evidence>
<dbReference type="Gene3D" id="1.10.10.10">
    <property type="entry name" value="Winged helix-like DNA-binding domain superfamily/Winged helix DNA-binding domain"/>
    <property type="match status" value="1"/>
</dbReference>
<dbReference type="CDD" id="cd19925">
    <property type="entry name" value="REC_citrate_TCS"/>
    <property type="match status" value="1"/>
</dbReference>
<evidence type="ECO:0000256" key="3">
    <source>
        <dbReference type="ARBA" id="ARBA00022553"/>
    </source>
</evidence>
<dbReference type="GO" id="GO:0003700">
    <property type="term" value="F:DNA-binding transcription factor activity"/>
    <property type="evidence" value="ECO:0007669"/>
    <property type="project" value="InterPro"/>
</dbReference>
<dbReference type="Proteomes" id="UP001057753">
    <property type="component" value="Unassembled WGS sequence"/>
</dbReference>
<dbReference type="SUPFAM" id="SSF46785">
    <property type="entry name" value="Winged helix' DNA-binding domain"/>
    <property type="match status" value="1"/>
</dbReference>
<keyword evidence="4" id="KW-0902">Two-component regulatory system</keyword>
<reference evidence="11" key="1">
    <citation type="submission" date="2020-06" db="EMBL/GenBank/DDBJ databases">
        <title>Insight into the genomes of haloalkaliphilic bacilli from Kenyan soda lakes.</title>
        <authorList>
            <person name="Mwirichia R."/>
            <person name="Villamizar G.C."/>
            <person name="Poehlein A."/>
            <person name="Mugweru J."/>
            <person name="Kipnyargis A."/>
            <person name="Kiplimo D."/>
            <person name="Orwa P."/>
            <person name="Daniel R."/>
        </authorList>
    </citation>
    <scope>NUCLEOTIDE SEQUENCE</scope>
    <source>
        <strain evidence="11">B1096_S55</strain>
    </source>
</reference>
<accession>A0A9Q4FZZ0</accession>
<dbReference type="GO" id="GO:0000156">
    <property type="term" value="F:phosphorelay response regulator activity"/>
    <property type="evidence" value="ECO:0007669"/>
    <property type="project" value="TreeGrafter"/>
</dbReference>
<dbReference type="PANTHER" id="PTHR45526">
    <property type="entry name" value="TRANSCRIPTIONAL REGULATORY PROTEIN DPIA"/>
    <property type="match status" value="1"/>
</dbReference>
<dbReference type="PIRSF" id="PIRSF006171">
    <property type="entry name" value="RR_citrat_malat"/>
    <property type="match status" value="1"/>
</dbReference>
<dbReference type="PROSITE" id="PS50110">
    <property type="entry name" value="RESPONSE_REGULATORY"/>
    <property type="match status" value="1"/>
</dbReference>
<evidence type="ECO:0000256" key="4">
    <source>
        <dbReference type="ARBA" id="ARBA00023012"/>
    </source>
</evidence>
<evidence type="ECO:0000256" key="5">
    <source>
        <dbReference type="ARBA" id="ARBA00023015"/>
    </source>
</evidence>
<feature type="domain" description="Response regulatory" evidence="10">
    <location>
        <begin position="3"/>
        <end position="119"/>
    </location>
</feature>
<dbReference type="AlphaFoldDB" id="A0A9Q4FZZ0"/>
<comment type="subcellular location">
    <subcellularLocation>
        <location evidence="1">Cytoplasm</location>
    </subcellularLocation>
</comment>
<keyword evidence="8" id="KW-0804">Transcription</keyword>
<keyword evidence="7" id="KW-0010">Activator</keyword>
<evidence type="ECO:0000313" key="12">
    <source>
        <dbReference type="Proteomes" id="UP001057753"/>
    </source>
</evidence>
<dbReference type="RefSeq" id="WP_257822307.1">
    <property type="nucleotide sequence ID" value="NZ_JABXYM010000001.1"/>
</dbReference>
<dbReference type="GO" id="GO:0003677">
    <property type="term" value="F:DNA binding"/>
    <property type="evidence" value="ECO:0007669"/>
    <property type="project" value="UniProtKB-KW"/>
</dbReference>
<evidence type="ECO:0000313" key="11">
    <source>
        <dbReference type="EMBL" id="MCR6097936.1"/>
    </source>
</evidence>
<dbReference type="GO" id="GO:0005737">
    <property type="term" value="C:cytoplasm"/>
    <property type="evidence" value="ECO:0007669"/>
    <property type="project" value="UniProtKB-SubCell"/>
</dbReference>
<dbReference type="InterPro" id="IPR011006">
    <property type="entry name" value="CheY-like_superfamily"/>
</dbReference>
<dbReference type="InterPro" id="IPR001789">
    <property type="entry name" value="Sig_transdc_resp-reg_receiver"/>
</dbReference>
<sequence>MIKVIIVEDDPMVAEFNKRYLEKIDGYQLINSFKTVEDALPFIDAHDIDLILLDIYMPGKNGWELLSKIRMANKNVDVMVISAARDKESIKKGLRLGAVDYLIKPFEFERFQKALASYREENSFMNQKHDFHQKDLDDNLFRKDHHGSGETIELPKGLTKPTLKKVIKTIEASERASFTTDMLAEETGISRVSVRKYLAYLLELGMVEETMNYHTVGRPSVIYHVTSLDFAICEK</sequence>
<keyword evidence="2" id="KW-0963">Cytoplasm</keyword>
<proteinExistence type="predicted"/>
<dbReference type="SUPFAM" id="SSF52172">
    <property type="entry name" value="CheY-like"/>
    <property type="match status" value="1"/>
</dbReference>
<evidence type="ECO:0000256" key="2">
    <source>
        <dbReference type="ARBA" id="ARBA00022490"/>
    </source>
</evidence>
<protein>
    <submittedName>
        <fullName evidence="11">Response regulator</fullName>
    </submittedName>
</protein>
<gene>
    <name evidence="11" type="ORF">HXA33_15470</name>
</gene>